<keyword evidence="9" id="KW-1015">Disulfide bond</keyword>
<evidence type="ECO:0000256" key="10">
    <source>
        <dbReference type="ARBA" id="ARBA00023303"/>
    </source>
</evidence>
<dbReference type="PROSITE" id="PS51450">
    <property type="entry name" value="LRR"/>
    <property type="match status" value="1"/>
</dbReference>
<dbReference type="AlphaFoldDB" id="A0A8H4KTV4"/>
<evidence type="ECO:0000256" key="3">
    <source>
        <dbReference type="ARBA" id="ARBA00022475"/>
    </source>
</evidence>
<dbReference type="Proteomes" id="UP000605986">
    <property type="component" value="Unassembled WGS sequence"/>
</dbReference>
<dbReference type="Gene3D" id="3.80.10.10">
    <property type="entry name" value="Ribonuclease Inhibitor"/>
    <property type="match status" value="2"/>
</dbReference>
<evidence type="ECO:0000256" key="8">
    <source>
        <dbReference type="ARBA" id="ARBA00023136"/>
    </source>
</evidence>
<name>A0A8H4KTV4_9HYPO</name>
<gene>
    <name evidence="11" type="ORF">F53441_1695</name>
</gene>
<dbReference type="GO" id="GO:0005886">
    <property type="term" value="C:plasma membrane"/>
    <property type="evidence" value="ECO:0007669"/>
    <property type="project" value="UniProtKB-SubCell"/>
</dbReference>
<evidence type="ECO:0000256" key="9">
    <source>
        <dbReference type="ARBA" id="ARBA00023157"/>
    </source>
</evidence>
<dbReference type="InterPro" id="IPR032675">
    <property type="entry name" value="LRR_dom_sf"/>
</dbReference>
<protein>
    <submittedName>
        <fullName evidence="11">Uncharacterized protein</fullName>
    </submittedName>
</protein>
<keyword evidence="8" id="KW-0472">Membrane</keyword>
<dbReference type="GO" id="GO:0034220">
    <property type="term" value="P:monoatomic ion transmembrane transport"/>
    <property type="evidence" value="ECO:0007669"/>
    <property type="project" value="UniProtKB-KW"/>
</dbReference>
<evidence type="ECO:0000256" key="7">
    <source>
        <dbReference type="ARBA" id="ARBA00023065"/>
    </source>
</evidence>
<dbReference type="OrthoDB" id="5213490at2759"/>
<keyword evidence="7" id="KW-0406">Ion transport</keyword>
<keyword evidence="2" id="KW-0813">Transport</keyword>
<accession>A0A8H4KTV4</accession>
<dbReference type="InterPro" id="IPR001611">
    <property type="entry name" value="Leu-rich_rpt"/>
</dbReference>
<keyword evidence="3" id="KW-1003">Cell membrane</keyword>
<evidence type="ECO:0000256" key="4">
    <source>
        <dbReference type="ARBA" id="ARBA00022692"/>
    </source>
</evidence>
<evidence type="ECO:0000256" key="1">
    <source>
        <dbReference type="ARBA" id="ARBA00004162"/>
    </source>
</evidence>
<keyword evidence="12" id="KW-1185">Reference proteome</keyword>
<dbReference type="PANTHER" id="PTHR46473">
    <property type="entry name" value="GH08155P"/>
    <property type="match status" value="1"/>
</dbReference>
<dbReference type="InterPro" id="IPR051432">
    <property type="entry name" value="KCNMA1_auxiliary"/>
</dbReference>
<evidence type="ECO:0000256" key="2">
    <source>
        <dbReference type="ARBA" id="ARBA00022448"/>
    </source>
</evidence>
<keyword evidence="10" id="KW-0407">Ion channel</keyword>
<keyword evidence="5" id="KW-0732">Signal</keyword>
<evidence type="ECO:0000313" key="11">
    <source>
        <dbReference type="EMBL" id="KAF4456080.1"/>
    </source>
</evidence>
<dbReference type="PANTHER" id="PTHR46473:SF10">
    <property type="entry name" value="LD45603P-RELATED"/>
    <property type="match status" value="1"/>
</dbReference>
<organism evidence="11 12">
    <name type="scientific">Fusarium austroafricanum</name>
    <dbReference type="NCBI Taxonomy" id="2364996"/>
    <lineage>
        <taxon>Eukaryota</taxon>
        <taxon>Fungi</taxon>
        <taxon>Dikarya</taxon>
        <taxon>Ascomycota</taxon>
        <taxon>Pezizomycotina</taxon>
        <taxon>Sordariomycetes</taxon>
        <taxon>Hypocreomycetidae</taxon>
        <taxon>Hypocreales</taxon>
        <taxon>Nectriaceae</taxon>
        <taxon>Fusarium</taxon>
        <taxon>Fusarium concolor species complex</taxon>
    </lineage>
</organism>
<comment type="subcellular location">
    <subcellularLocation>
        <location evidence="1">Cell membrane</location>
        <topology evidence="1">Single-pass membrane protein</topology>
    </subcellularLocation>
</comment>
<comment type="caution">
    <text evidence="11">The sequence shown here is derived from an EMBL/GenBank/DDBJ whole genome shotgun (WGS) entry which is preliminary data.</text>
</comment>
<keyword evidence="4" id="KW-0812">Transmembrane</keyword>
<evidence type="ECO:0000313" key="12">
    <source>
        <dbReference type="Proteomes" id="UP000605986"/>
    </source>
</evidence>
<keyword evidence="6" id="KW-1133">Transmembrane helix</keyword>
<evidence type="ECO:0000256" key="5">
    <source>
        <dbReference type="ARBA" id="ARBA00022729"/>
    </source>
</evidence>
<evidence type="ECO:0000256" key="6">
    <source>
        <dbReference type="ARBA" id="ARBA00022989"/>
    </source>
</evidence>
<sequence>MSTNMNTSLKNVINYLPNLNCILIDGHQDIDPSEFLSDAGHQVQLLSMAGCPLSLSAKVAASLCGLIYLDLSHVPGPLRTLFQDGQLPELRVLKIQGKEVDDTTVENLTAHFGTRLWSLDLSNNKLTDQALESIGAHCLWPADLRTDANFDVEGKLEFGCTTPDFGTWIRITESEWSDSFSHPNRNLVDAPVYDIHDTQPQESVQQRLDGKFPVKSDAADAVCRGLQGEDPYFPPASFQNSQGLTHLNVSGNRISSLGVRKLLTLCRGRLQQFSCESMTLVPPSKATMTIWPKMAKLYGFYSIHTLRPVLTSNLRVVKLHHSVVTQIPTLELEGLSRIACLYIAENSLLPRAEMAFPEAFVPDMNPRITSLTLTCIPRRSKGPLINKLIAFLKLLSAQERALFDMSSRRGPSVLAGINHFRLEFEPDYYEEDASIAEDIDAGELLNSGDRGFSFFDDEAHAQERPQTTRELAGSTQKRNLMDSSITQKELDQHEPEHLDIDVWTDGKSTKAQVWVGPKDSSNPMLQDYRKLALYYKVHDHIGPASPAQIHAGVPSSALVFHTAWCMAIMPADGYIEEPTRAELEGIQDVLTELKRFRLEGRAKYLKLQREYGSRHVPPGPPHGFWLGTLEVSTHQRTLRSKIADYWR</sequence>
<proteinExistence type="predicted"/>
<dbReference type="SUPFAM" id="SSF52047">
    <property type="entry name" value="RNI-like"/>
    <property type="match status" value="1"/>
</dbReference>
<dbReference type="EMBL" id="JAADJG010000069">
    <property type="protein sequence ID" value="KAF4456080.1"/>
    <property type="molecule type" value="Genomic_DNA"/>
</dbReference>
<reference evidence="11" key="1">
    <citation type="submission" date="2020-01" db="EMBL/GenBank/DDBJ databases">
        <title>Identification and distribution of gene clusters putatively required for synthesis of sphingolipid metabolism inhibitors in phylogenetically diverse species of the filamentous fungus Fusarium.</title>
        <authorList>
            <person name="Kim H.-S."/>
            <person name="Busman M."/>
            <person name="Brown D.W."/>
            <person name="Divon H."/>
            <person name="Uhlig S."/>
            <person name="Proctor R.H."/>
        </authorList>
    </citation>
    <scope>NUCLEOTIDE SEQUENCE</scope>
    <source>
        <strain evidence="11">NRRL 53441</strain>
    </source>
</reference>